<evidence type="ECO:0000313" key="2">
    <source>
        <dbReference type="EMBL" id="ULT99879.1"/>
    </source>
</evidence>
<name>A0AAE9DAK9_CAEBR</name>
<feature type="compositionally biased region" description="Polar residues" evidence="1">
    <location>
        <begin position="53"/>
        <end position="65"/>
    </location>
</feature>
<proteinExistence type="predicted"/>
<feature type="compositionally biased region" description="Polar residues" evidence="1">
    <location>
        <begin position="140"/>
        <end position="151"/>
    </location>
</feature>
<feature type="compositionally biased region" description="Basic and acidic residues" evidence="1">
    <location>
        <begin position="618"/>
        <end position="629"/>
    </location>
</feature>
<feature type="compositionally biased region" description="Low complexity" evidence="1">
    <location>
        <begin position="255"/>
        <end position="267"/>
    </location>
</feature>
<feature type="compositionally biased region" description="Low complexity" evidence="1">
    <location>
        <begin position="93"/>
        <end position="105"/>
    </location>
</feature>
<feature type="region of interest" description="Disordered" evidence="1">
    <location>
        <begin position="83"/>
        <end position="274"/>
    </location>
</feature>
<sequence>MMYECSQRTVLKENLSPKTLSSSPSNCMVVKAGIIPASLSSFPGMEHDRSGFNGLSQETPPNGISQYIEDPLTFDDEREVEAVADASEPHTKPLPVTVPPTNTTPESIPPVKTSNPAPNEVSSNQTLPPLHINVNDCSKADSNNTNSQDPESSSNGSNNEKKTFQHPSIRIPQRPNTSSNPAQVIMGPPSSTNTQVLLSPAGNLQNGFPRKSSSDYSPGFGRSMHKGNKTTHPLAAQRSTSSSVRSPNISVGGQSSRPPSAMASPSGGRKEHELVRRRALVDRITKSRGPDYVHLLPQTEGLSHTQTSILLRKHRGTLANEGMPCAMQNMLECSPESDRSEHLMKEKIKDANLKRSRHVNTDELTDVSDLEDDLEEDLGPDSRERKSVNSAPRWIPKRMRYAGMLARTETLLEEKTALLGMLESQQTVMNSSSGVRFVGEEMIPRRRRQLNGMYFLYDKSTLRRATPHKFGCARAMPIQSWTKRELHEDVFCESTIQKTQNAGSVVKSSMSPNDKWVAIAQHSSIPHLTNGETREITEYDYEEYKAGEGMKRVNELSSLDPMEFILSSDFNTIEDRQMAYMHRLSTAPSNAIRKKHGKSIHFERDYRKTAEQYTTVKKSTDKKKERKSIGEASDDEEQEEVEPKAETKKRSRGRPAASRRRHGRANARDLGIYVDYLFDELHEDICVKQLPNKVAYANIAVPVWYKIPDDYWEDVPSSSSAPDDLFLTNAKQHHKLMHAERQRIIQETTDKKTRNRQNKSAAATPAHNPFNEDLEMDGFPPFDMAAFESNATSSRLYASVEKPYEQRDFLNNHSSQSSK</sequence>
<dbReference type="EMBL" id="CP090893">
    <property type="protein sequence ID" value="ULT99879.1"/>
    <property type="molecule type" value="Genomic_DNA"/>
</dbReference>
<feature type="compositionally biased region" description="Acidic residues" evidence="1">
    <location>
        <begin position="368"/>
        <end position="379"/>
    </location>
</feature>
<organism evidence="2 3">
    <name type="scientific">Caenorhabditis briggsae</name>
    <dbReference type="NCBI Taxonomy" id="6238"/>
    <lineage>
        <taxon>Eukaryota</taxon>
        <taxon>Metazoa</taxon>
        <taxon>Ecdysozoa</taxon>
        <taxon>Nematoda</taxon>
        <taxon>Chromadorea</taxon>
        <taxon>Rhabditida</taxon>
        <taxon>Rhabditina</taxon>
        <taxon>Rhabditomorpha</taxon>
        <taxon>Rhabditoidea</taxon>
        <taxon>Rhabditidae</taxon>
        <taxon>Peloderinae</taxon>
        <taxon>Caenorhabditis</taxon>
    </lineage>
</organism>
<feature type="compositionally biased region" description="Polar residues" evidence="1">
    <location>
        <begin position="237"/>
        <end position="254"/>
    </location>
</feature>
<dbReference type="Proteomes" id="UP000827892">
    <property type="component" value="Chromosome III"/>
</dbReference>
<feature type="compositionally biased region" description="Polar residues" evidence="1">
    <location>
        <begin position="112"/>
        <end position="127"/>
    </location>
</feature>
<feature type="region of interest" description="Disordered" evidence="1">
    <location>
        <begin position="45"/>
        <end position="66"/>
    </location>
</feature>
<accession>A0AAE9DAK9</accession>
<evidence type="ECO:0000313" key="3">
    <source>
        <dbReference type="Proteomes" id="UP000827892"/>
    </source>
</evidence>
<feature type="compositionally biased region" description="Polar residues" evidence="1">
    <location>
        <begin position="189"/>
        <end position="206"/>
    </location>
</feature>
<feature type="compositionally biased region" description="Basic residues" evidence="1">
    <location>
        <begin position="649"/>
        <end position="664"/>
    </location>
</feature>
<feature type="region of interest" description="Disordered" evidence="1">
    <location>
        <begin position="368"/>
        <end position="389"/>
    </location>
</feature>
<reference evidence="2 3" key="1">
    <citation type="submission" date="2022-05" db="EMBL/GenBank/DDBJ databases">
        <title>Chromosome-level reference genomes for two strains of Caenorhabditis briggsae: an improved platform for comparative genomics.</title>
        <authorList>
            <person name="Stevens L."/>
            <person name="Andersen E.C."/>
        </authorList>
    </citation>
    <scope>NUCLEOTIDE SEQUENCE [LARGE SCALE GENOMIC DNA]</scope>
    <source>
        <strain evidence="2">QX1410_ONT</strain>
        <tissue evidence="2">Whole-organism</tissue>
    </source>
</reference>
<protein>
    <submittedName>
        <fullName evidence="2">Uncharacterized protein</fullName>
    </submittedName>
</protein>
<feature type="region of interest" description="Disordered" evidence="1">
    <location>
        <begin position="748"/>
        <end position="775"/>
    </location>
</feature>
<feature type="region of interest" description="Disordered" evidence="1">
    <location>
        <begin position="613"/>
        <end position="664"/>
    </location>
</feature>
<dbReference type="AlphaFoldDB" id="A0AAE9DAK9"/>
<evidence type="ECO:0000256" key="1">
    <source>
        <dbReference type="SAM" id="MobiDB-lite"/>
    </source>
</evidence>
<gene>
    <name evidence="2" type="ORF">L3Y34_000861</name>
</gene>